<comment type="caution">
    <text evidence="3">The sequence shown here is derived from an EMBL/GenBank/DDBJ whole genome shotgun (WGS) entry which is preliminary data.</text>
</comment>
<gene>
    <name evidence="3" type="ORF">ACFWJN_18825</name>
</gene>
<keyword evidence="1" id="KW-0812">Transmembrane</keyword>
<accession>A0ABW6FNK0</accession>
<evidence type="ECO:0000313" key="3">
    <source>
        <dbReference type="EMBL" id="MFD5100995.1"/>
    </source>
</evidence>
<dbReference type="InterPro" id="IPR028087">
    <property type="entry name" value="Tad_N"/>
</dbReference>
<keyword evidence="4" id="KW-1185">Reference proteome</keyword>
<sequence>MISSLRQDRGQTLPMYVVVVGGLLFLAFAYFAFAQAAAARNGGQSAADAAALAAAQEVRDELTDGFIRELSSPERLIDWLDGRGAVGSGEAAATQLAGENDSTLLNLTPTPIDGNPAFTAEIRTNYTVGDSIIPGTENNHARANATAVIEPRCNIRSGSDPLKLIEIDCEGGVRWEIDPKDIVEADLPYPNDLFSVHLAE</sequence>
<organism evidence="3 4">
    <name type="scientific">Streptomyces albidochromogenes</name>
    <dbReference type="NCBI Taxonomy" id="329524"/>
    <lineage>
        <taxon>Bacteria</taxon>
        <taxon>Bacillati</taxon>
        <taxon>Actinomycetota</taxon>
        <taxon>Actinomycetes</taxon>
        <taxon>Kitasatosporales</taxon>
        <taxon>Streptomycetaceae</taxon>
        <taxon>Streptomyces</taxon>
    </lineage>
</organism>
<evidence type="ECO:0000259" key="2">
    <source>
        <dbReference type="Pfam" id="PF13400"/>
    </source>
</evidence>
<keyword evidence="1" id="KW-0472">Membrane</keyword>
<keyword evidence="1" id="KW-1133">Transmembrane helix</keyword>
<dbReference type="Proteomes" id="UP001598448">
    <property type="component" value="Unassembled WGS sequence"/>
</dbReference>
<feature type="domain" description="Putative Flp pilus-assembly TadG-like N-terminal" evidence="2">
    <location>
        <begin position="10"/>
        <end position="56"/>
    </location>
</feature>
<dbReference type="Pfam" id="PF13400">
    <property type="entry name" value="Tad"/>
    <property type="match status" value="1"/>
</dbReference>
<dbReference type="RefSeq" id="WP_386715666.1">
    <property type="nucleotide sequence ID" value="NZ_JBHXIJ010000132.1"/>
</dbReference>
<feature type="transmembrane region" description="Helical" evidence="1">
    <location>
        <begin position="12"/>
        <end position="33"/>
    </location>
</feature>
<evidence type="ECO:0000313" key="4">
    <source>
        <dbReference type="Proteomes" id="UP001598448"/>
    </source>
</evidence>
<name>A0ABW6FNK0_9ACTN</name>
<evidence type="ECO:0000256" key="1">
    <source>
        <dbReference type="SAM" id="Phobius"/>
    </source>
</evidence>
<protein>
    <submittedName>
        <fullName evidence="3">Pilus assembly protein TadG-related protein</fullName>
    </submittedName>
</protein>
<reference evidence="3 4" key="1">
    <citation type="submission" date="2024-09" db="EMBL/GenBank/DDBJ databases">
        <title>The Natural Products Discovery Center: Release of the First 8490 Sequenced Strains for Exploring Actinobacteria Biosynthetic Diversity.</title>
        <authorList>
            <person name="Kalkreuter E."/>
            <person name="Kautsar S.A."/>
            <person name="Yang D."/>
            <person name="Bader C.D."/>
            <person name="Teijaro C.N."/>
            <person name="Fluegel L."/>
            <person name="Davis C.M."/>
            <person name="Simpson J.R."/>
            <person name="Lauterbach L."/>
            <person name="Steele A.D."/>
            <person name="Gui C."/>
            <person name="Meng S."/>
            <person name="Li G."/>
            <person name="Viehrig K."/>
            <person name="Ye F."/>
            <person name="Su P."/>
            <person name="Kiefer A.F."/>
            <person name="Nichols A."/>
            <person name="Cepeda A.J."/>
            <person name="Yan W."/>
            <person name="Fan B."/>
            <person name="Jiang Y."/>
            <person name="Adhikari A."/>
            <person name="Zheng C.-J."/>
            <person name="Schuster L."/>
            <person name="Cowan T.M."/>
            <person name="Smanski M.J."/>
            <person name="Chevrette M.G."/>
            <person name="De Carvalho L.P.S."/>
            <person name="Shen B."/>
        </authorList>
    </citation>
    <scope>NUCLEOTIDE SEQUENCE [LARGE SCALE GENOMIC DNA]</scope>
    <source>
        <strain evidence="3 4">NPDC058348</strain>
    </source>
</reference>
<dbReference type="EMBL" id="JBHXIJ010000132">
    <property type="protein sequence ID" value="MFD5100995.1"/>
    <property type="molecule type" value="Genomic_DNA"/>
</dbReference>
<proteinExistence type="predicted"/>